<dbReference type="InterPro" id="IPR047835">
    <property type="entry name" value="PTS_IIC_GalNAc_AgaW-like"/>
</dbReference>
<evidence type="ECO:0000256" key="4">
    <source>
        <dbReference type="ARBA" id="ARBA00022597"/>
    </source>
</evidence>
<feature type="transmembrane region" description="Helical" evidence="9">
    <location>
        <begin position="142"/>
        <end position="162"/>
    </location>
</feature>
<dbReference type="NCBIfam" id="NF040757">
    <property type="entry name" value="AgaW"/>
    <property type="match status" value="1"/>
</dbReference>
<dbReference type="AlphaFoldDB" id="A0A1M6H400"/>
<keyword evidence="4" id="KW-0762">Sugar transport</keyword>
<sequence>MHVSFLQVILIAIWAGIAGVDHFDGLTHIHRPLVTGLVIGLILGDVKQGIIIGAALELVWMGLVPLAGAQPPNIVMGGVIGVSAGLILDLKPEQAIAVAFPFAVAVELLVSGVYFTVNSLFMPKVDKMCENADYKGVERLNYLTMLFLFVLFFVVAFIPVYLGADKGAELLAKIPSWFMEGLQVGGGMCIAVGIAVLLKIMLKKEYIVFFILGYVLVSYAHFDIVPVTLSALIVALYDYYKGGSSSSETVAVKEEFEDGI</sequence>
<dbReference type="STRING" id="1121302.SAMN02745163_01474"/>
<reference evidence="10 11" key="1">
    <citation type="submission" date="2016-11" db="EMBL/GenBank/DDBJ databases">
        <authorList>
            <person name="Jaros S."/>
            <person name="Januszkiewicz K."/>
            <person name="Wedrychowicz H."/>
        </authorList>
    </citation>
    <scope>NUCLEOTIDE SEQUENCE [LARGE SCALE GENOMIC DNA]</scope>
    <source>
        <strain evidence="10 11">DSM 21758</strain>
    </source>
</reference>
<evidence type="ECO:0000256" key="7">
    <source>
        <dbReference type="ARBA" id="ARBA00022989"/>
    </source>
</evidence>
<gene>
    <name evidence="10" type="ORF">SAMN02745163_01474</name>
</gene>
<dbReference type="InterPro" id="IPR050303">
    <property type="entry name" value="GatZ_KbaZ_carbometab"/>
</dbReference>
<keyword evidence="11" id="KW-1185">Reference proteome</keyword>
<keyword evidence="5" id="KW-0598">Phosphotransferase system</keyword>
<dbReference type="PANTHER" id="PTHR32502:SF8">
    <property type="entry name" value="N-ACETYLGALACTOSAMINE PERMEASE IIC COMPONENT 1"/>
    <property type="match status" value="1"/>
</dbReference>
<comment type="subcellular location">
    <subcellularLocation>
        <location evidence="1">Cell membrane</location>
        <topology evidence="1">Multi-pass membrane protein</topology>
    </subcellularLocation>
</comment>
<dbReference type="OrthoDB" id="9815089at2"/>
<keyword evidence="2" id="KW-0813">Transport</keyword>
<dbReference type="EMBL" id="FQZB01000006">
    <property type="protein sequence ID" value="SHJ16856.1"/>
    <property type="molecule type" value="Genomic_DNA"/>
</dbReference>
<keyword evidence="6 9" id="KW-0812">Transmembrane</keyword>
<evidence type="ECO:0000313" key="11">
    <source>
        <dbReference type="Proteomes" id="UP000184310"/>
    </source>
</evidence>
<evidence type="ECO:0000256" key="3">
    <source>
        <dbReference type="ARBA" id="ARBA00022475"/>
    </source>
</evidence>
<dbReference type="PROSITE" id="PS51106">
    <property type="entry name" value="PTS_EIIC_TYPE_4"/>
    <property type="match status" value="1"/>
</dbReference>
<evidence type="ECO:0000256" key="9">
    <source>
        <dbReference type="SAM" id="Phobius"/>
    </source>
</evidence>
<dbReference type="GO" id="GO:0009401">
    <property type="term" value="P:phosphoenolpyruvate-dependent sugar phosphotransferase system"/>
    <property type="evidence" value="ECO:0007669"/>
    <property type="project" value="UniProtKB-KW"/>
</dbReference>
<feature type="transmembrane region" description="Helical" evidence="9">
    <location>
        <begin position="209"/>
        <end position="237"/>
    </location>
</feature>
<evidence type="ECO:0000256" key="2">
    <source>
        <dbReference type="ARBA" id="ARBA00022448"/>
    </source>
</evidence>
<accession>A0A1M6H400</accession>
<feature type="transmembrane region" description="Helical" evidence="9">
    <location>
        <begin position="58"/>
        <end position="88"/>
    </location>
</feature>
<dbReference type="PANTHER" id="PTHR32502">
    <property type="entry name" value="N-ACETYLGALACTOSAMINE PERMEASE II COMPONENT-RELATED"/>
    <property type="match status" value="1"/>
</dbReference>
<proteinExistence type="predicted"/>
<dbReference type="Pfam" id="PF03609">
    <property type="entry name" value="EII-Sor"/>
    <property type="match status" value="1"/>
</dbReference>
<keyword evidence="3" id="KW-1003">Cell membrane</keyword>
<name>A0A1M6H400_9CLOT</name>
<evidence type="ECO:0000256" key="6">
    <source>
        <dbReference type="ARBA" id="ARBA00022692"/>
    </source>
</evidence>
<keyword evidence="8 9" id="KW-0472">Membrane</keyword>
<evidence type="ECO:0000256" key="5">
    <source>
        <dbReference type="ARBA" id="ARBA00022683"/>
    </source>
</evidence>
<evidence type="ECO:0000256" key="1">
    <source>
        <dbReference type="ARBA" id="ARBA00004651"/>
    </source>
</evidence>
<evidence type="ECO:0000256" key="8">
    <source>
        <dbReference type="ARBA" id="ARBA00023136"/>
    </source>
</evidence>
<evidence type="ECO:0000313" key="10">
    <source>
        <dbReference type="EMBL" id="SHJ16856.1"/>
    </source>
</evidence>
<feature type="transmembrane region" description="Helical" evidence="9">
    <location>
        <begin position="182"/>
        <end position="202"/>
    </location>
</feature>
<protein>
    <submittedName>
        <fullName evidence="10">PTS system N-acetylgalactosamine-specific EIIC component, Man family (TC 4.A.6.1.4)</fullName>
    </submittedName>
</protein>
<organism evidence="10 11">
    <name type="scientific">Clostridium cavendishii DSM 21758</name>
    <dbReference type="NCBI Taxonomy" id="1121302"/>
    <lineage>
        <taxon>Bacteria</taxon>
        <taxon>Bacillati</taxon>
        <taxon>Bacillota</taxon>
        <taxon>Clostridia</taxon>
        <taxon>Eubacteriales</taxon>
        <taxon>Clostridiaceae</taxon>
        <taxon>Clostridium</taxon>
    </lineage>
</organism>
<feature type="transmembrane region" description="Helical" evidence="9">
    <location>
        <begin position="94"/>
        <end position="121"/>
    </location>
</feature>
<dbReference type="InterPro" id="IPR004700">
    <property type="entry name" value="PTS_IIC_man"/>
</dbReference>
<dbReference type="GO" id="GO:0005886">
    <property type="term" value="C:plasma membrane"/>
    <property type="evidence" value="ECO:0007669"/>
    <property type="project" value="UniProtKB-SubCell"/>
</dbReference>
<keyword evidence="7 9" id="KW-1133">Transmembrane helix</keyword>
<dbReference type="RefSeq" id="WP_072986029.1">
    <property type="nucleotide sequence ID" value="NZ_FQZB01000006.1"/>
</dbReference>
<dbReference type="Proteomes" id="UP000184310">
    <property type="component" value="Unassembled WGS sequence"/>
</dbReference>